<sequence>MSDPSAPPARTFEWLDESIPRYESFFSVRKHRERDRELADVHEHVTYEGLGESADGNPIWAVTVGEGSRTALLLGAPHPNEPIGSMTIDFLLHELATNDDLRASLDYEFVCVPVADPDGVRRNEGWFDGPFTLANYAQNFYRPPPERQVEATFPVDREGYSFDDPIPATRALADLIGARRPEFVYSFHNTAFGGCYYVVTEPLEPLHDALRSLPAEYGVSLNRGEPERFIDEAFDDAVRRLPTFADRFDAAETDDDDGEGSDEPLLGGNAYDYASRFEDDVVEFAVELPYFSAPRIGDQTRLERSREAVIREGVQHRRSFLEEIADPLDAVAEYLPDTPMAHEAAGVFGYFEDELEGKLDWATSVSETDEPGTVAQYVDERFIRQYHLLTYLGMLLRSIDRAAMSADGEVRDTLLDAKRTLEDVFHDRLGEIRTELDYETIPIWKLVAIQARAGLICLDHRQREREP</sequence>
<organism evidence="2 3">
    <name type="scientific">Halopiger aswanensis</name>
    <dbReference type="NCBI Taxonomy" id="148449"/>
    <lineage>
        <taxon>Archaea</taxon>
        <taxon>Methanobacteriati</taxon>
        <taxon>Methanobacteriota</taxon>
        <taxon>Stenosarchaea group</taxon>
        <taxon>Halobacteria</taxon>
        <taxon>Halobacteriales</taxon>
        <taxon>Natrialbaceae</taxon>
        <taxon>Halopiger</taxon>
    </lineage>
</organism>
<evidence type="ECO:0000259" key="1">
    <source>
        <dbReference type="Pfam" id="PF00246"/>
    </source>
</evidence>
<dbReference type="GO" id="GO:0008270">
    <property type="term" value="F:zinc ion binding"/>
    <property type="evidence" value="ECO:0007669"/>
    <property type="project" value="InterPro"/>
</dbReference>
<dbReference type="SUPFAM" id="SSF53187">
    <property type="entry name" value="Zn-dependent exopeptidases"/>
    <property type="match status" value="1"/>
</dbReference>
<dbReference type="Pfam" id="PF00246">
    <property type="entry name" value="Peptidase_M14"/>
    <property type="match status" value="1"/>
</dbReference>
<dbReference type="OrthoDB" id="182615at2157"/>
<name>A0A419WS39_9EURY</name>
<dbReference type="RefSeq" id="WP_120243677.1">
    <property type="nucleotide sequence ID" value="NZ_RAPO01000001.1"/>
</dbReference>
<keyword evidence="2" id="KW-0121">Carboxypeptidase</keyword>
<keyword evidence="3" id="KW-1185">Reference proteome</keyword>
<proteinExistence type="predicted"/>
<dbReference type="Proteomes" id="UP000283805">
    <property type="component" value="Unassembled WGS sequence"/>
</dbReference>
<evidence type="ECO:0000313" key="2">
    <source>
        <dbReference type="EMBL" id="RKD98232.1"/>
    </source>
</evidence>
<dbReference type="GO" id="GO:0006508">
    <property type="term" value="P:proteolysis"/>
    <property type="evidence" value="ECO:0007669"/>
    <property type="project" value="InterPro"/>
</dbReference>
<evidence type="ECO:0000313" key="3">
    <source>
        <dbReference type="Proteomes" id="UP000283805"/>
    </source>
</evidence>
<dbReference type="InterPro" id="IPR000834">
    <property type="entry name" value="Peptidase_M14"/>
</dbReference>
<reference evidence="2 3" key="1">
    <citation type="submission" date="2018-09" db="EMBL/GenBank/DDBJ databases">
        <title>Genomic Encyclopedia of Archaeal and Bacterial Type Strains, Phase II (KMG-II): from individual species to whole genera.</title>
        <authorList>
            <person name="Goeker M."/>
        </authorList>
    </citation>
    <scope>NUCLEOTIDE SEQUENCE [LARGE SCALE GENOMIC DNA]</scope>
    <source>
        <strain evidence="2 3">DSM 13151</strain>
    </source>
</reference>
<dbReference type="Gene3D" id="3.40.630.10">
    <property type="entry name" value="Zn peptidases"/>
    <property type="match status" value="1"/>
</dbReference>
<dbReference type="AlphaFoldDB" id="A0A419WS39"/>
<keyword evidence="2" id="KW-0378">Hydrolase</keyword>
<keyword evidence="2" id="KW-0645">Protease</keyword>
<dbReference type="EMBL" id="RAPO01000001">
    <property type="protein sequence ID" value="RKD98232.1"/>
    <property type="molecule type" value="Genomic_DNA"/>
</dbReference>
<dbReference type="GO" id="GO:0004181">
    <property type="term" value="F:metallocarboxypeptidase activity"/>
    <property type="evidence" value="ECO:0007669"/>
    <property type="project" value="InterPro"/>
</dbReference>
<gene>
    <name evidence="2" type="ORF">ATJ93_1237</name>
</gene>
<comment type="caution">
    <text evidence="2">The sequence shown here is derived from an EMBL/GenBank/DDBJ whole genome shotgun (WGS) entry which is preliminary data.</text>
</comment>
<accession>A0A419WS39</accession>
<protein>
    <submittedName>
        <fullName evidence="2">Zinc carboxypeptidase</fullName>
    </submittedName>
</protein>
<feature type="domain" description="Peptidase M14" evidence="1">
    <location>
        <begin position="44"/>
        <end position="123"/>
    </location>
</feature>